<feature type="transmembrane region" description="Helical" evidence="6">
    <location>
        <begin position="223"/>
        <end position="244"/>
    </location>
</feature>
<evidence type="ECO:0000256" key="3">
    <source>
        <dbReference type="ARBA" id="ARBA00022692"/>
    </source>
</evidence>
<dbReference type="Gene3D" id="3.40.1710.10">
    <property type="entry name" value="abc type-2 transporter like domain"/>
    <property type="match status" value="1"/>
</dbReference>
<dbReference type="AlphaFoldDB" id="A0A3G2T3F7"/>
<dbReference type="Pfam" id="PF12698">
    <property type="entry name" value="ABC2_membrane_3"/>
    <property type="match status" value="1"/>
</dbReference>
<evidence type="ECO:0000313" key="8">
    <source>
        <dbReference type="EMBL" id="AYO54803.1"/>
    </source>
</evidence>
<protein>
    <submittedName>
        <fullName evidence="8">ABC transporter permease</fullName>
    </submittedName>
</protein>
<feature type="transmembrane region" description="Helical" evidence="6">
    <location>
        <begin position="183"/>
        <end position="202"/>
    </location>
</feature>
<organism evidence="8 9">
    <name type="scientific">Acinetobacter wuhouensis</name>
    <dbReference type="NCBI Taxonomy" id="1879050"/>
    <lineage>
        <taxon>Bacteria</taxon>
        <taxon>Pseudomonadati</taxon>
        <taxon>Pseudomonadota</taxon>
        <taxon>Gammaproteobacteria</taxon>
        <taxon>Moraxellales</taxon>
        <taxon>Moraxellaceae</taxon>
        <taxon>Acinetobacter</taxon>
    </lineage>
</organism>
<dbReference type="GO" id="GO:0005886">
    <property type="term" value="C:plasma membrane"/>
    <property type="evidence" value="ECO:0007669"/>
    <property type="project" value="UniProtKB-SubCell"/>
</dbReference>
<proteinExistence type="predicted"/>
<evidence type="ECO:0000256" key="1">
    <source>
        <dbReference type="ARBA" id="ARBA00004651"/>
    </source>
</evidence>
<keyword evidence="5 6" id="KW-0472">Membrane</keyword>
<dbReference type="InterPro" id="IPR013525">
    <property type="entry name" value="ABC2_TM"/>
</dbReference>
<reference evidence="8 9" key="1">
    <citation type="submission" date="2018-10" db="EMBL/GenBank/DDBJ databases">
        <title>The complete genome of Acinetobacter wuhouensis strain WCHAW010062.</title>
        <authorList>
            <person name="Hu Y."/>
            <person name="Long H."/>
            <person name="Feng Y."/>
            <person name="Zong Z."/>
        </authorList>
    </citation>
    <scope>NUCLEOTIDE SEQUENCE [LARGE SCALE GENOMIC DNA]</scope>
    <source>
        <strain evidence="8 9">WCHAW010062</strain>
    </source>
</reference>
<dbReference type="GO" id="GO:0140359">
    <property type="term" value="F:ABC-type transporter activity"/>
    <property type="evidence" value="ECO:0007669"/>
    <property type="project" value="InterPro"/>
</dbReference>
<sequence length="378" mass="42930">MWAGMLRELRYLIQHKWDLCLVTLAPLFVIVLFACMFYEGKAEHLPIAIIDQDHSELSHKIEEYLSHNSAISIHTITDNPNEVERLINQTQVWGYVHIPNGAEQRLVQAQDAQISIAFNQSYFSIGNTISSAMLMSSVEAISDFSKNTYLANKIPYVEFPTANVKISPLFNPNLSYELYLEPFLIPAILHLLLCCCVAFSVGQELKYKTTHQWVNQQSVFSALLAKNLVYVLIFCFWTWLWMFWLVDIRGWFVAGSLWMILIGQFLLYSAYAFISSTVVLATQNLSKTFGFIAVYGGSSLSFAGVTLPLNNAPIFTKFWANIIPYTPYAKLQTEQWVVGSPIMISMIPLAILFAYCVFYYFIASVLLKKNLKGAEHGA</sequence>
<dbReference type="Proteomes" id="UP000279962">
    <property type="component" value="Chromosome"/>
</dbReference>
<evidence type="ECO:0000259" key="7">
    <source>
        <dbReference type="Pfam" id="PF12698"/>
    </source>
</evidence>
<evidence type="ECO:0000313" key="9">
    <source>
        <dbReference type="Proteomes" id="UP000279962"/>
    </source>
</evidence>
<evidence type="ECO:0000256" key="2">
    <source>
        <dbReference type="ARBA" id="ARBA00022475"/>
    </source>
</evidence>
<gene>
    <name evidence="8" type="ORF">CDG68_14590</name>
</gene>
<keyword evidence="4 6" id="KW-1133">Transmembrane helix</keyword>
<keyword evidence="3 6" id="KW-0812">Transmembrane</keyword>
<dbReference type="RefSeq" id="WP_087553952.1">
    <property type="nucleotide sequence ID" value="NZ_CP033133.1"/>
</dbReference>
<name>A0A3G2T3F7_9GAMM</name>
<accession>A0A3G2T3F7</accession>
<feature type="transmembrane region" description="Helical" evidence="6">
    <location>
        <begin position="342"/>
        <end position="362"/>
    </location>
</feature>
<dbReference type="PANTHER" id="PTHR30294:SF47">
    <property type="entry name" value="INNER MEMBRANE TRANSPORT PERMEASE YHHJ"/>
    <property type="match status" value="1"/>
</dbReference>
<feature type="transmembrane region" description="Helical" evidence="6">
    <location>
        <begin position="21"/>
        <end position="39"/>
    </location>
</feature>
<keyword evidence="2" id="KW-1003">Cell membrane</keyword>
<dbReference type="InterPro" id="IPR051449">
    <property type="entry name" value="ABC-2_transporter_component"/>
</dbReference>
<comment type="subcellular location">
    <subcellularLocation>
        <location evidence="1">Cell membrane</location>
        <topology evidence="1">Multi-pass membrane protein</topology>
    </subcellularLocation>
</comment>
<evidence type="ECO:0000256" key="5">
    <source>
        <dbReference type="ARBA" id="ARBA00023136"/>
    </source>
</evidence>
<feature type="domain" description="ABC-2 type transporter transmembrane" evidence="7">
    <location>
        <begin position="16"/>
        <end position="364"/>
    </location>
</feature>
<dbReference type="EMBL" id="CP033133">
    <property type="protein sequence ID" value="AYO54803.1"/>
    <property type="molecule type" value="Genomic_DNA"/>
</dbReference>
<dbReference type="PROSITE" id="PS51257">
    <property type="entry name" value="PROKAR_LIPOPROTEIN"/>
    <property type="match status" value="1"/>
</dbReference>
<evidence type="ECO:0000256" key="6">
    <source>
        <dbReference type="SAM" id="Phobius"/>
    </source>
</evidence>
<evidence type="ECO:0000256" key="4">
    <source>
        <dbReference type="ARBA" id="ARBA00022989"/>
    </source>
</evidence>
<feature type="transmembrane region" description="Helical" evidence="6">
    <location>
        <begin position="256"/>
        <end position="281"/>
    </location>
</feature>
<dbReference type="PANTHER" id="PTHR30294">
    <property type="entry name" value="MEMBRANE COMPONENT OF ABC TRANSPORTER YHHJ-RELATED"/>
    <property type="match status" value="1"/>
</dbReference>
<feature type="transmembrane region" description="Helical" evidence="6">
    <location>
        <begin position="288"/>
        <end position="309"/>
    </location>
</feature>